<gene>
    <name evidence="3" type="ORF">B1B09_05790</name>
    <name evidence="2" type="ORF">DXN06_06855</name>
</gene>
<dbReference type="EMBL" id="CP031442">
    <property type="protein sequence ID" value="AXM08015.1"/>
    <property type="molecule type" value="Genomic_DNA"/>
</dbReference>
<dbReference type="Proteomes" id="UP000256621">
    <property type="component" value="Chromosome"/>
</dbReference>
<feature type="region of interest" description="Disordered" evidence="1">
    <location>
        <begin position="78"/>
        <end position="125"/>
    </location>
</feature>
<organism evidence="3 4">
    <name type="scientific">Cutibacterium acnes</name>
    <name type="common">Propionibacterium acnes</name>
    <dbReference type="NCBI Taxonomy" id="1747"/>
    <lineage>
        <taxon>Bacteria</taxon>
        <taxon>Bacillati</taxon>
        <taxon>Actinomycetota</taxon>
        <taxon>Actinomycetes</taxon>
        <taxon>Propionibacteriales</taxon>
        <taxon>Propionibacteriaceae</taxon>
        <taxon>Cutibacterium</taxon>
    </lineage>
</organism>
<dbReference type="EMBL" id="MVCE01000002">
    <property type="protein sequence ID" value="PGF35410.1"/>
    <property type="molecule type" value="Genomic_DNA"/>
</dbReference>
<evidence type="ECO:0000313" key="5">
    <source>
        <dbReference type="Proteomes" id="UP000256621"/>
    </source>
</evidence>
<accession>A0A2B7J083</accession>
<evidence type="ECO:0000313" key="2">
    <source>
        <dbReference type="EMBL" id="AXM08015.1"/>
    </source>
</evidence>
<evidence type="ECO:0000313" key="3">
    <source>
        <dbReference type="EMBL" id="PGF35410.1"/>
    </source>
</evidence>
<evidence type="ECO:0000256" key="1">
    <source>
        <dbReference type="SAM" id="MobiDB-lite"/>
    </source>
</evidence>
<reference evidence="2 5" key="2">
    <citation type="submission" date="2018-08" db="EMBL/GenBank/DDBJ databases">
        <title>Genome sequencing of Cutibacterium acnes KCOM 1315.</title>
        <authorList>
            <person name="Kook J.-K."/>
            <person name="Park S.-N."/>
            <person name="Lim Y.K."/>
        </authorList>
    </citation>
    <scope>NUCLEOTIDE SEQUENCE [LARGE SCALE GENOMIC DNA]</scope>
    <source>
        <strain evidence="2 5">KCOM 1315</strain>
    </source>
</reference>
<proteinExistence type="predicted"/>
<protein>
    <submittedName>
        <fullName evidence="3">Type IV secretion protein Rhs</fullName>
    </submittedName>
</protein>
<sequence length="125" mass="14278">MLSHWIGNAESEMVFQQITHGHVDYGEAVLSGVLEPIAGPISGKIAGPGTQTLLSRGIEAGNPRLRDGQLPLDNITRAPQRRNLPRASRRRNTQRCRLRRHHRHDRRKNIRHTPRLNTHRTLRTP</sequence>
<dbReference type="AlphaFoldDB" id="A0A2B7J083"/>
<reference evidence="3 4" key="1">
    <citation type="submission" date="2017-02" db="EMBL/GenBank/DDBJ databases">
        <title>Prevalence of linear plasmids in Cutibacterium acnes isolates obtained from cancerous prostatic tissue.</title>
        <authorList>
            <person name="Davidsson S."/>
            <person name="Bruggemann H."/>
        </authorList>
    </citation>
    <scope>NUCLEOTIDE SEQUENCE [LARGE SCALE GENOMIC DNA]</scope>
    <source>
        <strain evidence="3 4">11-78</strain>
    </source>
</reference>
<dbReference type="Proteomes" id="UP000226191">
    <property type="component" value="Unassembled WGS sequence"/>
</dbReference>
<name>A0A2B7J083_CUTAC</name>
<feature type="compositionally biased region" description="Basic residues" evidence="1">
    <location>
        <begin position="79"/>
        <end position="125"/>
    </location>
</feature>
<evidence type="ECO:0000313" key="4">
    <source>
        <dbReference type="Proteomes" id="UP000226191"/>
    </source>
</evidence>